<evidence type="ECO:0000313" key="2">
    <source>
        <dbReference type="EMBL" id="ERJ13236.1"/>
    </source>
</evidence>
<dbReference type="EMBL" id="AFNU02000002">
    <property type="protein sequence ID" value="ERJ13236.1"/>
    <property type="molecule type" value="Genomic_DNA"/>
</dbReference>
<reference evidence="2 3" key="2">
    <citation type="journal article" date="2013" name="PLoS ONE">
        <title>INDIGO - INtegrated Data Warehouse of MIcrobial GenOmes with Examples from the Red Sea Extremophiles.</title>
        <authorList>
            <person name="Alam I."/>
            <person name="Antunes A."/>
            <person name="Kamau A.A."/>
            <person name="Ba Alawi W."/>
            <person name="Kalkatawi M."/>
            <person name="Stingl U."/>
            <person name="Bajic V.B."/>
        </authorList>
    </citation>
    <scope>NUCLEOTIDE SEQUENCE [LARGE SCALE GENOMIC DNA]</scope>
    <source>
        <strain evidence="2 3">SSD-17B</strain>
    </source>
</reference>
<protein>
    <submittedName>
        <fullName evidence="2">Phospholipiddiacylglycerol acyltransferase protein</fullName>
        <ecNumber evidence="2">2.3.1.158</ecNumber>
    </submittedName>
</protein>
<keyword evidence="2" id="KW-0808">Transferase</keyword>
<dbReference type="InterPro" id="IPR002575">
    <property type="entry name" value="Aminoglycoside_PTrfase"/>
</dbReference>
<comment type="caution">
    <text evidence="2">The sequence shown here is derived from an EMBL/GenBank/DDBJ whole genome shotgun (WGS) entry which is preliminary data.</text>
</comment>
<dbReference type="STRING" id="1033810.HLPCO_000860"/>
<dbReference type="Gene3D" id="3.90.1200.10">
    <property type="match status" value="1"/>
</dbReference>
<dbReference type="GO" id="GO:0046027">
    <property type="term" value="F:phospholipid:diacylglycerol acyltransferase activity"/>
    <property type="evidence" value="ECO:0007669"/>
    <property type="project" value="UniProtKB-EC"/>
</dbReference>
<dbReference type="eggNOG" id="COG3173">
    <property type="taxonomic scope" value="Bacteria"/>
</dbReference>
<dbReference type="EC" id="2.3.1.158" evidence="2"/>
<dbReference type="Gene3D" id="3.30.200.20">
    <property type="entry name" value="Phosphorylase Kinase, domain 1"/>
    <property type="match status" value="1"/>
</dbReference>
<sequence>MVNTYIKRINQVYPKLTIREYEKNDIGQNNDVLIINTNLVFRFPKYKDGISILKEETRILSCIKSKVSLTVPSPIYLSFDQMDVGQAFTGYELIPGSPLWKEKLYKIKNKGSVKNIAVQLVNFLKELHSIPKDRCYPNFEQMENNPQKDMIVLFEKIKSKIYPLISDKHKKQITKSFKEFLESPSFLNLETTLIHGDFGASNIIYNPVESEVSGIIDFGGSGVGDPAYDFAGLLSSYGEAFYNMCLELYPSGKEISKRVTFYKSTFALQEALHGIENNDPEAFESGIKDYR</sequence>
<proteinExistence type="predicted"/>
<accession>U2EEW6</accession>
<reference evidence="2 3" key="1">
    <citation type="journal article" date="2011" name="J. Bacteriol.">
        <title>Genome sequence of Haloplasma contractile, an unusual contractile bacterium from a deep-sea anoxic brine lake.</title>
        <authorList>
            <person name="Antunes A."/>
            <person name="Alam I."/>
            <person name="El Dorry H."/>
            <person name="Siam R."/>
            <person name="Robertson A."/>
            <person name="Bajic V.B."/>
            <person name="Stingl U."/>
        </authorList>
    </citation>
    <scope>NUCLEOTIDE SEQUENCE [LARGE SCALE GENOMIC DNA]</scope>
    <source>
        <strain evidence="2 3">SSD-17B</strain>
    </source>
</reference>
<dbReference type="PANTHER" id="PTHR21310">
    <property type="entry name" value="AMINOGLYCOSIDE PHOSPHOTRANSFERASE-RELATED-RELATED"/>
    <property type="match status" value="1"/>
</dbReference>
<dbReference type="InterPro" id="IPR051678">
    <property type="entry name" value="AGP_Transferase"/>
</dbReference>
<dbReference type="Proteomes" id="UP000005707">
    <property type="component" value="Unassembled WGS sequence"/>
</dbReference>
<dbReference type="Pfam" id="PF01636">
    <property type="entry name" value="APH"/>
    <property type="match status" value="1"/>
</dbReference>
<dbReference type="AlphaFoldDB" id="U2EEW6"/>
<dbReference type="InterPro" id="IPR011009">
    <property type="entry name" value="Kinase-like_dom_sf"/>
</dbReference>
<keyword evidence="2" id="KW-0012">Acyltransferase</keyword>
<dbReference type="OrthoDB" id="60975at2"/>
<organism evidence="2 3">
    <name type="scientific">Haloplasma contractile SSD-17B</name>
    <dbReference type="NCBI Taxonomy" id="1033810"/>
    <lineage>
        <taxon>Bacteria</taxon>
        <taxon>Bacillati</taxon>
        <taxon>Mycoplasmatota</taxon>
        <taxon>Mollicutes</taxon>
        <taxon>Haloplasmatales</taxon>
        <taxon>Haloplasmataceae</taxon>
        <taxon>Haloplasma</taxon>
    </lineage>
</organism>
<evidence type="ECO:0000259" key="1">
    <source>
        <dbReference type="Pfam" id="PF01636"/>
    </source>
</evidence>
<gene>
    <name evidence="2" type="ORF">HLPCO_000860</name>
</gene>
<dbReference type="InParanoid" id="U2EEW6"/>
<evidence type="ECO:0000313" key="3">
    <source>
        <dbReference type="Proteomes" id="UP000005707"/>
    </source>
</evidence>
<name>U2EEW6_9MOLU</name>
<dbReference type="SUPFAM" id="SSF56112">
    <property type="entry name" value="Protein kinase-like (PK-like)"/>
    <property type="match status" value="1"/>
</dbReference>
<dbReference type="RefSeq" id="WP_008826754.1">
    <property type="nucleotide sequence ID" value="NZ_AFNU02000002.1"/>
</dbReference>
<keyword evidence="3" id="KW-1185">Reference proteome</keyword>
<feature type="domain" description="Aminoglycoside phosphotransferase" evidence="1">
    <location>
        <begin position="25"/>
        <end position="241"/>
    </location>
</feature>